<reference evidence="3" key="1">
    <citation type="journal article" date="2013" name="Nature">
        <title>Draft genome of the wheat A-genome progenitor Triticum urartu.</title>
        <authorList>
            <person name="Ling H.Q."/>
            <person name="Zhao S."/>
            <person name="Liu D."/>
            <person name="Wang J."/>
            <person name="Sun H."/>
            <person name="Zhang C."/>
            <person name="Fan H."/>
            <person name="Li D."/>
            <person name="Dong L."/>
            <person name="Tao Y."/>
            <person name="Gao C."/>
            <person name="Wu H."/>
            <person name="Li Y."/>
            <person name="Cui Y."/>
            <person name="Guo X."/>
            <person name="Zheng S."/>
            <person name="Wang B."/>
            <person name="Yu K."/>
            <person name="Liang Q."/>
            <person name="Yang W."/>
            <person name="Lou X."/>
            <person name="Chen J."/>
            <person name="Feng M."/>
            <person name="Jian J."/>
            <person name="Zhang X."/>
            <person name="Luo G."/>
            <person name="Jiang Y."/>
            <person name="Liu J."/>
            <person name="Wang Z."/>
            <person name="Sha Y."/>
            <person name="Zhang B."/>
            <person name="Wu H."/>
            <person name="Tang D."/>
            <person name="Shen Q."/>
            <person name="Xue P."/>
            <person name="Zou S."/>
            <person name="Wang X."/>
            <person name="Liu X."/>
            <person name="Wang F."/>
            <person name="Yang Y."/>
            <person name="An X."/>
            <person name="Dong Z."/>
            <person name="Zhang K."/>
            <person name="Zhang X."/>
            <person name="Luo M.C."/>
            <person name="Dvorak J."/>
            <person name="Tong Y."/>
            <person name="Wang J."/>
            <person name="Yang H."/>
            <person name="Li Z."/>
            <person name="Wang D."/>
            <person name="Zhang A."/>
            <person name="Wang J."/>
        </authorList>
    </citation>
    <scope>NUCLEOTIDE SEQUENCE</scope>
    <source>
        <strain evidence="3">cv. G1812</strain>
    </source>
</reference>
<keyword evidence="3" id="KW-1185">Reference proteome</keyword>
<dbReference type="Gramene" id="TuG1812G0600000735.01.T01">
    <property type="protein sequence ID" value="TuG1812G0600000735.01.T01"/>
    <property type="gene ID" value="TuG1812G0600000735.01"/>
</dbReference>
<dbReference type="PANTHER" id="PTHR31264">
    <property type="entry name" value="OS07G0554500 PROTEIN-RELATED"/>
    <property type="match status" value="1"/>
</dbReference>
<evidence type="ECO:0000313" key="2">
    <source>
        <dbReference type="EnsemblPlants" id="TuG1812G0600000735.01.T01"/>
    </source>
</evidence>
<feature type="region of interest" description="Disordered" evidence="1">
    <location>
        <begin position="146"/>
        <end position="201"/>
    </location>
</feature>
<name>A0A8R7QP91_TRIUA</name>
<sequence>MTACREKLRVLDLRTMEFSLLHLPPEAKGYAYVYADVVEAGEGITGLFVRPRGTLDIRYFTRRNNGGSSSQWQLEKNISLDSSQWQSVGPPRPNWFLRHSGSPSLDAGLFSLDVKTFQLERVLGSEFSMFYPWPYTNFPPLLSTPTISSVTQEGDEKEMPEQGAEMLQDDEPAGNLHDEHTADDASAGGQVGVSRARDGAD</sequence>
<organism evidence="2 3">
    <name type="scientific">Triticum urartu</name>
    <name type="common">Red wild einkorn</name>
    <name type="synonym">Crithodium urartu</name>
    <dbReference type="NCBI Taxonomy" id="4572"/>
    <lineage>
        <taxon>Eukaryota</taxon>
        <taxon>Viridiplantae</taxon>
        <taxon>Streptophyta</taxon>
        <taxon>Embryophyta</taxon>
        <taxon>Tracheophyta</taxon>
        <taxon>Spermatophyta</taxon>
        <taxon>Magnoliopsida</taxon>
        <taxon>Liliopsida</taxon>
        <taxon>Poales</taxon>
        <taxon>Poaceae</taxon>
        <taxon>BOP clade</taxon>
        <taxon>Pooideae</taxon>
        <taxon>Triticodae</taxon>
        <taxon>Triticeae</taxon>
        <taxon>Triticinae</taxon>
        <taxon>Triticum</taxon>
    </lineage>
</organism>
<dbReference type="EnsemblPlants" id="TuG1812G0600000735.01.T01">
    <property type="protein sequence ID" value="TuG1812G0600000735.01.T01"/>
    <property type="gene ID" value="TuG1812G0600000735.01"/>
</dbReference>
<protein>
    <submittedName>
        <fullName evidence="2">Uncharacterized protein</fullName>
    </submittedName>
</protein>
<dbReference type="PANTHER" id="PTHR31264:SF23">
    <property type="entry name" value="F-BOX DOMAIN-CONTAINING PROTEIN"/>
    <property type="match status" value="1"/>
</dbReference>
<reference evidence="2" key="3">
    <citation type="submission" date="2022-06" db="UniProtKB">
        <authorList>
            <consortium name="EnsemblPlants"/>
        </authorList>
    </citation>
    <scope>IDENTIFICATION</scope>
</reference>
<evidence type="ECO:0000313" key="3">
    <source>
        <dbReference type="Proteomes" id="UP000015106"/>
    </source>
</evidence>
<dbReference type="Proteomes" id="UP000015106">
    <property type="component" value="Chromosome 6"/>
</dbReference>
<proteinExistence type="predicted"/>
<evidence type="ECO:0000256" key="1">
    <source>
        <dbReference type="SAM" id="MobiDB-lite"/>
    </source>
</evidence>
<accession>A0A8R7QP91</accession>
<reference evidence="2" key="2">
    <citation type="submission" date="2018-03" db="EMBL/GenBank/DDBJ databases">
        <title>The Triticum urartu genome reveals the dynamic nature of wheat genome evolution.</title>
        <authorList>
            <person name="Ling H."/>
            <person name="Ma B."/>
            <person name="Shi X."/>
            <person name="Liu H."/>
            <person name="Dong L."/>
            <person name="Sun H."/>
            <person name="Cao Y."/>
            <person name="Gao Q."/>
            <person name="Zheng S."/>
            <person name="Li Y."/>
            <person name="Yu Y."/>
            <person name="Du H."/>
            <person name="Qi M."/>
            <person name="Li Y."/>
            <person name="Yu H."/>
            <person name="Cui Y."/>
            <person name="Wang N."/>
            <person name="Chen C."/>
            <person name="Wu H."/>
            <person name="Zhao Y."/>
            <person name="Zhang J."/>
            <person name="Li Y."/>
            <person name="Zhou W."/>
            <person name="Zhang B."/>
            <person name="Hu W."/>
            <person name="Eijk M."/>
            <person name="Tang J."/>
            <person name="Witsenboer H."/>
            <person name="Zhao S."/>
            <person name="Li Z."/>
            <person name="Zhang A."/>
            <person name="Wang D."/>
            <person name="Liang C."/>
        </authorList>
    </citation>
    <scope>NUCLEOTIDE SEQUENCE [LARGE SCALE GENOMIC DNA]</scope>
    <source>
        <strain evidence="2">cv. G1812</strain>
    </source>
</reference>
<dbReference type="AlphaFoldDB" id="A0A8R7QP91"/>